<dbReference type="Proteomes" id="UP000243073">
    <property type="component" value="Unassembled WGS sequence"/>
</dbReference>
<dbReference type="OrthoDB" id="9798763at2"/>
<dbReference type="RefSeq" id="WP_071471629.1">
    <property type="nucleotide sequence ID" value="NZ_MDKE01000006.1"/>
</dbReference>
<accession>A0A1J4QFX7</accession>
<dbReference type="EMBL" id="MDKE01000006">
    <property type="protein sequence ID" value="OIN13534.1"/>
    <property type="molecule type" value="Genomic_DNA"/>
</dbReference>
<gene>
    <name evidence="2" type="ORF">BFR47_10275</name>
</gene>
<reference evidence="2 3" key="1">
    <citation type="submission" date="2016-07" db="EMBL/GenBank/DDBJ databases">
        <title>Draft Genome Sequence of Oceanisphaera psychrotolerans, isolated from coastal sediment samples.</title>
        <authorList>
            <person name="Zhuo S."/>
            <person name="Ruan Z."/>
        </authorList>
    </citation>
    <scope>NUCLEOTIDE SEQUENCE [LARGE SCALE GENOMIC DNA]</scope>
    <source>
        <strain evidence="2 3">LAM-WHM-ZC</strain>
    </source>
</reference>
<dbReference type="InterPro" id="IPR036374">
    <property type="entry name" value="OxRdtase_Mopterin-bd_sf"/>
</dbReference>
<keyword evidence="3" id="KW-1185">Reference proteome</keyword>
<dbReference type="AlphaFoldDB" id="A0A1J4QFX7"/>
<dbReference type="SUPFAM" id="SSF56524">
    <property type="entry name" value="Oxidoreductase molybdopterin-binding domain"/>
    <property type="match status" value="1"/>
</dbReference>
<evidence type="ECO:0000313" key="2">
    <source>
        <dbReference type="EMBL" id="OIN13534.1"/>
    </source>
</evidence>
<protein>
    <submittedName>
        <fullName evidence="2">Molybdopterin-binding protein</fullName>
    </submittedName>
</protein>
<dbReference type="STRING" id="1414654.BFR47_10275"/>
<evidence type="ECO:0000256" key="1">
    <source>
        <dbReference type="SAM" id="SignalP"/>
    </source>
</evidence>
<name>A0A1J4QFX7_9GAMM</name>
<proteinExistence type="predicted"/>
<feature type="chain" id="PRO_5009632402" evidence="1">
    <location>
        <begin position="19"/>
        <end position="165"/>
    </location>
</feature>
<feature type="signal peptide" evidence="1">
    <location>
        <begin position="1"/>
        <end position="18"/>
    </location>
</feature>
<keyword evidence="1" id="KW-0732">Signal</keyword>
<evidence type="ECO:0000313" key="3">
    <source>
        <dbReference type="Proteomes" id="UP000243073"/>
    </source>
</evidence>
<organism evidence="2 3">
    <name type="scientific">Oceanisphaera psychrotolerans</name>
    <dbReference type="NCBI Taxonomy" id="1414654"/>
    <lineage>
        <taxon>Bacteria</taxon>
        <taxon>Pseudomonadati</taxon>
        <taxon>Pseudomonadota</taxon>
        <taxon>Gammaproteobacteria</taxon>
        <taxon>Aeromonadales</taxon>
        <taxon>Aeromonadaceae</taxon>
        <taxon>Oceanisphaera</taxon>
    </lineage>
</organism>
<comment type="caution">
    <text evidence="2">The sequence shown here is derived from an EMBL/GenBank/DDBJ whole genome shotgun (WGS) entry which is preliminary data.</text>
</comment>
<sequence>MRLIGGVLMLLLSWQALAAEPVVLTLYGDMRLDGRQYERIDYSLSELQALPQGKIITAHPWVSEPHQYRGPDLVLLLGQLFGHRRVTSLYLEALNGFSVTVDWSQVAPFSPILAWQDNGRVMSRRNKGPLWLMLPFDRLSETQQANFRHFMAWQLRVIRVHSEPE</sequence>